<protein>
    <submittedName>
        <fullName evidence="5">AraC family transcriptional regulator</fullName>
    </submittedName>
</protein>
<dbReference type="EMBL" id="ARZX01000021">
    <property type="protein sequence ID" value="EWH12538.1"/>
    <property type="molecule type" value="Genomic_DNA"/>
</dbReference>
<keyword evidence="6" id="KW-1185">Reference proteome</keyword>
<keyword evidence="3" id="KW-0804">Transcription</keyword>
<feature type="domain" description="HTH araC/xylS-type" evidence="4">
    <location>
        <begin position="190"/>
        <end position="288"/>
    </location>
</feature>
<dbReference type="Gene3D" id="1.10.10.60">
    <property type="entry name" value="Homeodomain-like"/>
    <property type="match status" value="1"/>
</dbReference>
<sequence length="292" mass="34091">MSTPSVIQKHGFKEGLPQEFELVNLADLYNNFFDDLIVPHRADFYQIIWFKKGNPKHMVDFNPIDIKPNSILFVDKNSVQCFDADVAVEGVVLLFTDNFFCKTDEDTKFLRSNMLFNDLYSISTIQVHKLTSIYTGLFQFIEEELQASIDNYQSDILRNYLQNILLLSERERQNQHSKKINKGPDIDCVIKFRDLLDKNFIEQKSVSKYADQLNVTQKRLNAATLKVMDITPKQMIDARVILEAKRLLVHTEDSVKEIGYRIGFEEPTNFVKYFKKHQGFTPTEFRKKILLA</sequence>
<dbReference type="SUPFAM" id="SSF46689">
    <property type="entry name" value="Homeodomain-like"/>
    <property type="match status" value="1"/>
</dbReference>
<evidence type="ECO:0000256" key="3">
    <source>
        <dbReference type="ARBA" id="ARBA00023163"/>
    </source>
</evidence>
<proteinExistence type="predicted"/>
<keyword evidence="1" id="KW-0805">Transcription regulation</keyword>
<dbReference type="PROSITE" id="PS01124">
    <property type="entry name" value="HTH_ARAC_FAMILY_2"/>
    <property type="match status" value="1"/>
</dbReference>
<keyword evidence="2" id="KW-0238">DNA-binding</keyword>
<name>A0ABP3B4V2_9FLAO</name>
<dbReference type="Proteomes" id="UP000019275">
    <property type="component" value="Unassembled WGS sequence"/>
</dbReference>
<evidence type="ECO:0000256" key="1">
    <source>
        <dbReference type="ARBA" id="ARBA00023015"/>
    </source>
</evidence>
<comment type="caution">
    <text evidence="5">The sequence shown here is derived from an EMBL/GenBank/DDBJ whole genome shotgun (WGS) entry which is preliminary data.</text>
</comment>
<evidence type="ECO:0000313" key="5">
    <source>
        <dbReference type="EMBL" id="EWH12538.1"/>
    </source>
</evidence>
<organism evidence="5 6">
    <name type="scientific">Cellulophaga geojensis KL-A</name>
    <dbReference type="NCBI Taxonomy" id="1328323"/>
    <lineage>
        <taxon>Bacteria</taxon>
        <taxon>Pseudomonadati</taxon>
        <taxon>Bacteroidota</taxon>
        <taxon>Flavobacteriia</taxon>
        <taxon>Flavobacteriales</taxon>
        <taxon>Flavobacteriaceae</taxon>
        <taxon>Cellulophaga</taxon>
    </lineage>
</organism>
<evidence type="ECO:0000256" key="2">
    <source>
        <dbReference type="ARBA" id="ARBA00023125"/>
    </source>
</evidence>
<dbReference type="InterPro" id="IPR020449">
    <property type="entry name" value="Tscrpt_reg_AraC-type_HTH"/>
</dbReference>
<gene>
    <name evidence="5" type="ORF">KLA_14173</name>
</gene>
<dbReference type="SMART" id="SM00342">
    <property type="entry name" value="HTH_ARAC"/>
    <property type="match status" value="1"/>
</dbReference>
<dbReference type="PANTHER" id="PTHR43280:SF32">
    <property type="entry name" value="TRANSCRIPTIONAL REGULATORY PROTEIN"/>
    <property type="match status" value="1"/>
</dbReference>
<dbReference type="InterPro" id="IPR009057">
    <property type="entry name" value="Homeodomain-like_sf"/>
</dbReference>
<evidence type="ECO:0000313" key="6">
    <source>
        <dbReference type="Proteomes" id="UP000019275"/>
    </source>
</evidence>
<reference evidence="5 6" key="1">
    <citation type="journal article" date="2014" name="Genome Announc.">
        <title>Draft Genome Sequence of the Carrageenan-Degrading Bacterium Cellulophaga sp. Strain KL-A, Isolated from Decaying Marine Algae.</title>
        <authorList>
            <person name="Shan D."/>
            <person name="Ying J."/>
            <person name="Li X."/>
            <person name="Gao Z."/>
            <person name="Wei G."/>
            <person name="Shao Z."/>
        </authorList>
    </citation>
    <scope>NUCLEOTIDE SEQUENCE [LARGE SCALE GENOMIC DNA]</scope>
    <source>
        <strain evidence="5 6">KL-A</strain>
    </source>
</reference>
<dbReference type="Pfam" id="PF12833">
    <property type="entry name" value="HTH_18"/>
    <property type="match status" value="1"/>
</dbReference>
<accession>A0ABP3B4V2</accession>
<dbReference type="PRINTS" id="PR00032">
    <property type="entry name" value="HTHARAC"/>
</dbReference>
<dbReference type="InterPro" id="IPR018060">
    <property type="entry name" value="HTH_AraC"/>
</dbReference>
<dbReference type="PANTHER" id="PTHR43280">
    <property type="entry name" value="ARAC-FAMILY TRANSCRIPTIONAL REGULATOR"/>
    <property type="match status" value="1"/>
</dbReference>
<dbReference type="RefSeq" id="WP_034646489.1">
    <property type="nucleotide sequence ID" value="NZ_ARZX01000021.1"/>
</dbReference>
<evidence type="ECO:0000259" key="4">
    <source>
        <dbReference type="PROSITE" id="PS01124"/>
    </source>
</evidence>